<dbReference type="AlphaFoldDB" id="A0A2T4C354"/>
<dbReference type="Pfam" id="PF11905">
    <property type="entry name" value="DUF3425"/>
    <property type="match status" value="1"/>
</dbReference>
<feature type="region of interest" description="Disordered" evidence="1">
    <location>
        <begin position="1"/>
        <end position="127"/>
    </location>
</feature>
<evidence type="ECO:0000256" key="1">
    <source>
        <dbReference type="SAM" id="MobiDB-lite"/>
    </source>
</evidence>
<proteinExistence type="predicted"/>
<dbReference type="PANTHER" id="PTHR38116:SF1">
    <property type="entry name" value="BZIP DOMAIN-CONTAINING PROTEIN"/>
    <property type="match status" value="1"/>
</dbReference>
<accession>A0A2T4C354</accession>
<dbReference type="STRING" id="983965.A0A2T4C354"/>
<feature type="compositionally biased region" description="Polar residues" evidence="1">
    <location>
        <begin position="1"/>
        <end position="10"/>
    </location>
</feature>
<feature type="compositionally biased region" description="Basic residues" evidence="1">
    <location>
        <begin position="32"/>
        <end position="52"/>
    </location>
</feature>
<organism evidence="2 3">
    <name type="scientific">Trichoderma longibrachiatum ATCC 18648</name>
    <dbReference type="NCBI Taxonomy" id="983965"/>
    <lineage>
        <taxon>Eukaryota</taxon>
        <taxon>Fungi</taxon>
        <taxon>Dikarya</taxon>
        <taxon>Ascomycota</taxon>
        <taxon>Pezizomycotina</taxon>
        <taxon>Sordariomycetes</taxon>
        <taxon>Hypocreomycetidae</taxon>
        <taxon>Hypocreales</taxon>
        <taxon>Hypocreaceae</taxon>
        <taxon>Trichoderma</taxon>
    </lineage>
</organism>
<feature type="compositionally biased region" description="Acidic residues" evidence="1">
    <location>
        <begin position="304"/>
        <end position="323"/>
    </location>
</feature>
<evidence type="ECO:0008006" key="4">
    <source>
        <dbReference type="Google" id="ProtNLM"/>
    </source>
</evidence>
<name>A0A2T4C354_TRILO</name>
<evidence type="ECO:0000313" key="2">
    <source>
        <dbReference type="EMBL" id="PTB75997.1"/>
    </source>
</evidence>
<dbReference type="InterPro" id="IPR021833">
    <property type="entry name" value="DUF3425"/>
</dbReference>
<gene>
    <name evidence="2" type="ORF">M440DRAFT_1439591</name>
</gene>
<dbReference type="OrthoDB" id="125347at2759"/>
<keyword evidence="3" id="KW-1185">Reference proteome</keyword>
<reference evidence="2 3" key="1">
    <citation type="submission" date="2016-07" db="EMBL/GenBank/DDBJ databases">
        <title>Multiple horizontal gene transfer events from other fungi enriched the ability of initially mycotrophic Trichoderma (Ascomycota) to feed on dead plant biomass.</title>
        <authorList>
            <consortium name="DOE Joint Genome Institute"/>
            <person name="Aerts A."/>
            <person name="Atanasova L."/>
            <person name="Chenthamara K."/>
            <person name="Zhang J."/>
            <person name="Grujic M."/>
            <person name="Henrissat B."/>
            <person name="Kuo A."/>
            <person name="Salamov A."/>
            <person name="Lipzen A."/>
            <person name="Labutti K."/>
            <person name="Barry K."/>
            <person name="Miao Y."/>
            <person name="Rahimi M.J."/>
            <person name="Shen Q."/>
            <person name="Grigoriev I.V."/>
            <person name="Kubicek C.P."/>
            <person name="Druzhinina I.S."/>
        </authorList>
    </citation>
    <scope>NUCLEOTIDE SEQUENCE [LARGE SCALE GENOMIC DNA]</scope>
    <source>
        <strain evidence="2 3">ATCC 18648</strain>
    </source>
</reference>
<feature type="compositionally biased region" description="Basic and acidic residues" evidence="1">
    <location>
        <begin position="67"/>
        <end position="81"/>
    </location>
</feature>
<dbReference type="EMBL" id="KZ679133">
    <property type="protein sequence ID" value="PTB75997.1"/>
    <property type="molecule type" value="Genomic_DNA"/>
</dbReference>
<protein>
    <recommendedName>
        <fullName evidence="4">BZIP domain-containing protein</fullName>
    </recommendedName>
</protein>
<feature type="region of interest" description="Disordered" evidence="1">
    <location>
        <begin position="296"/>
        <end position="323"/>
    </location>
</feature>
<sequence length="385" mass="43336">MPPSQCTPTRVSPRRDAGAEADAAPTASELRHARRRVQNRLNQRAHRSRARDKRIDSSTQPYRVHRWRIDDGRDDMPDIIKRTRSNTRSNNPDYGSIPGAHMKENKSAHQHQPGASTHSEQQHQEANIEAHQHYAPLASVSVSVPDRAASSPGLSLSYCLLSDHLLHLIHFNVLRGLSYNKKVIKPEALLECSRGSASAQLRRVLPHLPATTASLSPLCLPESLAPTRLQLSCPHSNWIDVFPFPRMRDNLIRREGCFSHAEFLTDLLGNLISCMTAPPPRTGRGSRLLRPRARITESHRRGEDDENCADGENEYMDDGDGGDDAPADRRGFILWGEPFHKDSWEVTPGFLRKWSWAVEGCGELIESSNRWRTARGETPLRMMLS</sequence>
<evidence type="ECO:0000313" key="3">
    <source>
        <dbReference type="Proteomes" id="UP000240760"/>
    </source>
</evidence>
<dbReference type="Proteomes" id="UP000240760">
    <property type="component" value="Unassembled WGS sequence"/>
</dbReference>
<dbReference type="PANTHER" id="PTHR38116">
    <property type="entry name" value="CHROMOSOME 7, WHOLE GENOME SHOTGUN SEQUENCE"/>
    <property type="match status" value="1"/>
</dbReference>